<dbReference type="InterPro" id="IPR044741">
    <property type="entry name" value="NsLTP-like"/>
</dbReference>
<keyword evidence="1" id="KW-0812">Transmembrane</keyword>
<dbReference type="PANTHER" id="PTHR33286:SF54">
    <property type="entry name" value="BIFUNCTIONAL INHIBITOR_LIPID-TRANSFER PROTEIN_SEED STORAGE 2S ALBUMIN SUPERFAMILY PROTEIN"/>
    <property type="match status" value="1"/>
</dbReference>
<evidence type="ECO:0000313" key="4">
    <source>
        <dbReference type="Proteomes" id="UP001188597"/>
    </source>
</evidence>
<proteinExistence type="predicted"/>
<dbReference type="InterPro" id="IPR016140">
    <property type="entry name" value="Bifunc_inhib/LTP/seed_store"/>
</dbReference>
<feature type="domain" description="Bifunctional inhibitor/plant lipid transfer protein/seed storage helical" evidence="2">
    <location>
        <begin position="12"/>
        <end position="105"/>
    </location>
</feature>
<sequence length="123" mass="13027">MTVSDTNFIVLAIIVCAGVIVLDNKMVSGQCQGDVQGLMQQCSRYVQKSGPKTAPSQGCCGVVKKVDLPCVCNHITDEVEQIISMEKAAYVAQSCGKPLAHGTKCGSKIRAVASNICSLQLYC</sequence>
<keyword evidence="4" id="KW-1185">Reference proteome</keyword>
<evidence type="ECO:0000259" key="2">
    <source>
        <dbReference type="Pfam" id="PF14368"/>
    </source>
</evidence>
<evidence type="ECO:0000256" key="1">
    <source>
        <dbReference type="SAM" id="Phobius"/>
    </source>
</evidence>
<name>A0AA88VIH9_9ASTE</name>
<dbReference type="Proteomes" id="UP001188597">
    <property type="component" value="Unassembled WGS sequence"/>
</dbReference>
<dbReference type="Pfam" id="PF14368">
    <property type="entry name" value="LTP_2"/>
    <property type="match status" value="1"/>
</dbReference>
<accession>A0AA88VIH9</accession>
<dbReference type="PANTHER" id="PTHR33286">
    <property type="entry name" value="BIFUNCTIONAL INHIBITOR/LIPID-TRANSFER PROTEIN/SEED STORAGE 2S ALBUMIN SUPERFAMILY PROTEIN"/>
    <property type="match status" value="1"/>
</dbReference>
<dbReference type="CDD" id="cd04660">
    <property type="entry name" value="nsLTP_like"/>
    <property type="match status" value="1"/>
</dbReference>
<dbReference type="AlphaFoldDB" id="A0AA88VIH9"/>
<dbReference type="EMBL" id="JAVXUP010001638">
    <property type="protein sequence ID" value="KAK3009521.1"/>
    <property type="molecule type" value="Genomic_DNA"/>
</dbReference>
<feature type="transmembrane region" description="Helical" evidence="1">
    <location>
        <begin position="6"/>
        <end position="22"/>
    </location>
</feature>
<keyword evidence="1" id="KW-0472">Membrane</keyword>
<keyword evidence="1" id="KW-1133">Transmembrane helix</keyword>
<organism evidence="3 4">
    <name type="scientific">Escallonia herrerae</name>
    <dbReference type="NCBI Taxonomy" id="1293975"/>
    <lineage>
        <taxon>Eukaryota</taxon>
        <taxon>Viridiplantae</taxon>
        <taxon>Streptophyta</taxon>
        <taxon>Embryophyta</taxon>
        <taxon>Tracheophyta</taxon>
        <taxon>Spermatophyta</taxon>
        <taxon>Magnoliopsida</taxon>
        <taxon>eudicotyledons</taxon>
        <taxon>Gunneridae</taxon>
        <taxon>Pentapetalae</taxon>
        <taxon>asterids</taxon>
        <taxon>campanulids</taxon>
        <taxon>Escalloniales</taxon>
        <taxon>Escalloniaceae</taxon>
        <taxon>Escallonia</taxon>
    </lineage>
</organism>
<reference evidence="3" key="1">
    <citation type="submission" date="2022-12" db="EMBL/GenBank/DDBJ databases">
        <title>Draft genome assemblies for two species of Escallonia (Escalloniales).</title>
        <authorList>
            <person name="Chanderbali A."/>
            <person name="Dervinis C."/>
            <person name="Anghel I."/>
            <person name="Soltis D."/>
            <person name="Soltis P."/>
            <person name="Zapata F."/>
        </authorList>
    </citation>
    <scope>NUCLEOTIDE SEQUENCE</scope>
    <source>
        <strain evidence="3">UCBG64.0493</strain>
        <tissue evidence="3">Leaf</tissue>
    </source>
</reference>
<comment type="caution">
    <text evidence="3">The sequence shown here is derived from an EMBL/GenBank/DDBJ whole genome shotgun (WGS) entry which is preliminary data.</text>
</comment>
<gene>
    <name evidence="3" type="ORF">RJ639_013922</name>
</gene>
<dbReference type="InterPro" id="IPR036312">
    <property type="entry name" value="Bifun_inhib/LTP/seed_sf"/>
</dbReference>
<protein>
    <recommendedName>
        <fullName evidence="2">Bifunctional inhibitor/plant lipid transfer protein/seed storage helical domain-containing protein</fullName>
    </recommendedName>
</protein>
<dbReference type="SUPFAM" id="SSF47699">
    <property type="entry name" value="Bifunctional inhibitor/lipid-transfer protein/seed storage 2S albumin"/>
    <property type="match status" value="1"/>
</dbReference>
<evidence type="ECO:0000313" key="3">
    <source>
        <dbReference type="EMBL" id="KAK3009521.1"/>
    </source>
</evidence>
<dbReference type="Gene3D" id="1.10.110.10">
    <property type="entry name" value="Plant lipid-transfer and hydrophobic proteins"/>
    <property type="match status" value="1"/>
</dbReference>